<dbReference type="NCBIfam" id="NF006132">
    <property type="entry name" value="PRK08277.1"/>
    <property type="match status" value="1"/>
</dbReference>
<dbReference type="InterPro" id="IPR036291">
    <property type="entry name" value="NAD(P)-bd_dom_sf"/>
</dbReference>
<dbReference type="EC" id="1.-.-.-" evidence="4"/>
<dbReference type="AlphaFoldDB" id="A0A212LFB0"/>
<gene>
    <name evidence="4" type="ORF">KL86PLE_40057</name>
</gene>
<sequence length="283" mass="29186">MDIPFKIDLSGKTVVITGGAGVLGTSFAAALGACGARIAVLDLDRQAAERVAAGLREAGHEALAVTANVLERESLAAAADRVAAVFGPCDLLVNGAGGNHPKGTTTKEVLEAADLDDPALLTFFDLDPASVGFVFNLNFLGTLLPTQAFARQMIGRPGSSIINVSSMNAFRPLTKIPAYSGAKAAVSNFTQWLAVHFAGVGIRVNAIAPGFFVTNQNRGMLIGADGELTERARKIVAHTPMGRFGEADELIGALLFLASEKASGFVNGVVLPVDGGFSAYSGV</sequence>
<reference evidence="4" key="1">
    <citation type="submission" date="2016-08" db="EMBL/GenBank/DDBJ databases">
        <authorList>
            <person name="Seilhamer J.J."/>
        </authorList>
    </citation>
    <scope>NUCLEOTIDE SEQUENCE</scope>
    <source>
        <strain evidence="4">86</strain>
    </source>
</reference>
<dbReference type="Pfam" id="PF00106">
    <property type="entry name" value="adh_short"/>
    <property type="match status" value="1"/>
</dbReference>
<dbReference type="PANTHER" id="PTHR42760">
    <property type="entry name" value="SHORT-CHAIN DEHYDROGENASES/REDUCTASES FAMILY MEMBER"/>
    <property type="match status" value="1"/>
</dbReference>
<protein>
    <submittedName>
        <fullName evidence="4">Uncharacterized oxidoreductase HI_0048</fullName>
        <ecNumber evidence="4">1.-.-.-</ecNumber>
    </submittedName>
</protein>
<evidence type="ECO:0000256" key="2">
    <source>
        <dbReference type="ARBA" id="ARBA00023002"/>
    </source>
</evidence>
<dbReference type="PANTHER" id="PTHR42760:SF115">
    <property type="entry name" value="3-OXOACYL-[ACYL-CARRIER-PROTEIN] REDUCTASE FABG"/>
    <property type="match status" value="1"/>
</dbReference>
<evidence type="ECO:0000256" key="1">
    <source>
        <dbReference type="ARBA" id="ARBA00006484"/>
    </source>
</evidence>
<evidence type="ECO:0000313" key="4">
    <source>
        <dbReference type="EMBL" id="SCM76252.1"/>
    </source>
</evidence>
<organism evidence="4">
    <name type="scientific">uncultured Pleomorphomonas sp</name>
    <dbReference type="NCBI Taxonomy" id="442121"/>
    <lineage>
        <taxon>Bacteria</taxon>
        <taxon>Pseudomonadati</taxon>
        <taxon>Pseudomonadota</taxon>
        <taxon>Alphaproteobacteria</taxon>
        <taxon>Hyphomicrobiales</taxon>
        <taxon>Pleomorphomonadaceae</taxon>
        <taxon>Pleomorphomonas</taxon>
        <taxon>environmental samples</taxon>
    </lineage>
</organism>
<dbReference type="SUPFAM" id="SSF51735">
    <property type="entry name" value="NAD(P)-binding Rossmann-fold domains"/>
    <property type="match status" value="1"/>
</dbReference>
<dbReference type="InterPro" id="IPR020904">
    <property type="entry name" value="Sc_DH/Rdtase_CS"/>
</dbReference>
<dbReference type="RefSeq" id="WP_288196474.1">
    <property type="nucleotide sequence ID" value="NZ_LT608334.1"/>
</dbReference>
<proteinExistence type="inferred from homology"/>
<dbReference type="FunFam" id="3.40.50.720:FF:000240">
    <property type="entry name" value="SDR family oxidoreductase"/>
    <property type="match status" value="1"/>
</dbReference>
<evidence type="ECO:0000256" key="3">
    <source>
        <dbReference type="RuleBase" id="RU000363"/>
    </source>
</evidence>
<name>A0A212LFB0_9HYPH</name>
<dbReference type="PROSITE" id="PS51257">
    <property type="entry name" value="PROKAR_LIPOPROTEIN"/>
    <property type="match status" value="1"/>
</dbReference>
<dbReference type="PROSITE" id="PS00061">
    <property type="entry name" value="ADH_SHORT"/>
    <property type="match status" value="1"/>
</dbReference>
<accession>A0A212LFB0</accession>
<dbReference type="GO" id="GO:0016616">
    <property type="term" value="F:oxidoreductase activity, acting on the CH-OH group of donors, NAD or NADP as acceptor"/>
    <property type="evidence" value="ECO:0007669"/>
    <property type="project" value="TreeGrafter"/>
</dbReference>
<dbReference type="GO" id="GO:0005975">
    <property type="term" value="P:carbohydrate metabolic process"/>
    <property type="evidence" value="ECO:0007669"/>
    <property type="project" value="UniProtKB-ARBA"/>
</dbReference>
<dbReference type="PRINTS" id="PR00080">
    <property type="entry name" value="SDRFAMILY"/>
</dbReference>
<dbReference type="EMBL" id="FMJD01000008">
    <property type="protein sequence ID" value="SCM76252.1"/>
    <property type="molecule type" value="Genomic_DNA"/>
</dbReference>
<dbReference type="Gene3D" id="3.40.50.720">
    <property type="entry name" value="NAD(P)-binding Rossmann-like Domain"/>
    <property type="match status" value="1"/>
</dbReference>
<dbReference type="InterPro" id="IPR002347">
    <property type="entry name" value="SDR_fam"/>
</dbReference>
<comment type="similarity">
    <text evidence="1 3">Belongs to the short-chain dehydrogenases/reductases (SDR) family.</text>
</comment>
<dbReference type="PRINTS" id="PR00081">
    <property type="entry name" value="GDHRDH"/>
</dbReference>
<keyword evidence="2 4" id="KW-0560">Oxidoreductase</keyword>